<feature type="region of interest" description="Disordered" evidence="1">
    <location>
        <begin position="1"/>
        <end position="27"/>
    </location>
</feature>
<dbReference type="AlphaFoldDB" id="A0A2W2CFS9"/>
<comment type="caution">
    <text evidence="2">The sequence shown here is derived from an EMBL/GenBank/DDBJ whole genome shotgun (WGS) entry which is preliminary data.</text>
</comment>
<dbReference type="Proteomes" id="UP000248749">
    <property type="component" value="Unassembled WGS sequence"/>
</dbReference>
<proteinExistence type="predicted"/>
<evidence type="ECO:0000313" key="3">
    <source>
        <dbReference type="Proteomes" id="UP000248749"/>
    </source>
</evidence>
<name>A0A2W2CFS9_9ACTN</name>
<reference evidence="2 3" key="1">
    <citation type="submission" date="2018-01" db="EMBL/GenBank/DDBJ databases">
        <title>Draft genome sequence of Salinispora sp. 13K206.</title>
        <authorList>
            <person name="Sahin N."/>
            <person name="Saygin H."/>
            <person name="Ay H."/>
        </authorList>
    </citation>
    <scope>NUCLEOTIDE SEQUENCE [LARGE SCALE GENOMIC DNA]</scope>
    <source>
        <strain evidence="2 3">13K206</strain>
    </source>
</reference>
<organism evidence="2 3">
    <name type="scientific">Micromonospora deserti</name>
    <dbReference type="NCBI Taxonomy" id="2070366"/>
    <lineage>
        <taxon>Bacteria</taxon>
        <taxon>Bacillati</taxon>
        <taxon>Actinomycetota</taxon>
        <taxon>Actinomycetes</taxon>
        <taxon>Micromonosporales</taxon>
        <taxon>Micromonosporaceae</taxon>
        <taxon>Micromonospora</taxon>
    </lineage>
</organism>
<evidence type="ECO:0000256" key="1">
    <source>
        <dbReference type="SAM" id="MobiDB-lite"/>
    </source>
</evidence>
<dbReference type="OrthoDB" id="8617742at2"/>
<dbReference type="EMBL" id="POUB01000079">
    <property type="protein sequence ID" value="PZF98251.1"/>
    <property type="molecule type" value="Genomic_DNA"/>
</dbReference>
<dbReference type="RefSeq" id="WP_111134611.1">
    <property type="nucleotide sequence ID" value="NZ_POUB01000079.1"/>
</dbReference>
<sequence length="82" mass="8916">MADLSAAQRRQATKQGDALPGGRFPIRNRGDLENAIRAVGRAEGGEAGRAKVRRFIMRRARDLRATNLIPATWAEDGTLKGS</sequence>
<protein>
    <submittedName>
        <fullName evidence="2">Uncharacterized protein</fullName>
    </submittedName>
</protein>
<evidence type="ECO:0000313" key="2">
    <source>
        <dbReference type="EMBL" id="PZF98251.1"/>
    </source>
</evidence>
<keyword evidence="3" id="KW-1185">Reference proteome</keyword>
<gene>
    <name evidence="2" type="ORF">C1I99_13780</name>
</gene>
<accession>A0A2W2CFS9</accession>